<feature type="compositionally biased region" description="Basic and acidic residues" evidence="1">
    <location>
        <begin position="100"/>
        <end position="112"/>
    </location>
</feature>
<feature type="region of interest" description="Disordered" evidence="1">
    <location>
        <begin position="1"/>
        <end position="44"/>
    </location>
</feature>
<evidence type="ECO:0000313" key="4">
    <source>
        <dbReference type="EMBL" id="QHU09114.1"/>
    </source>
</evidence>
<dbReference type="GO" id="GO:0004252">
    <property type="term" value="F:serine-type endopeptidase activity"/>
    <property type="evidence" value="ECO:0007669"/>
    <property type="project" value="InterPro"/>
</dbReference>
<dbReference type="SUPFAM" id="SSF52540">
    <property type="entry name" value="P-loop containing nucleoside triphosphate hydrolases"/>
    <property type="match status" value="1"/>
</dbReference>
<dbReference type="GO" id="GO:0005759">
    <property type="term" value="C:mitochondrial matrix"/>
    <property type="evidence" value="ECO:0007669"/>
    <property type="project" value="TreeGrafter"/>
</dbReference>
<dbReference type="InterPro" id="IPR027417">
    <property type="entry name" value="P-loop_NTPase"/>
</dbReference>
<dbReference type="Gene3D" id="1.10.8.60">
    <property type="match status" value="1"/>
</dbReference>
<dbReference type="GO" id="GO:0006515">
    <property type="term" value="P:protein quality control for misfolded or incompletely synthesized proteins"/>
    <property type="evidence" value="ECO:0007669"/>
    <property type="project" value="TreeGrafter"/>
</dbReference>
<dbReference type="InterPro" id="IPR003959">
    <property type="entry name" value="ATPase_AAA_core"/>
</dbReference>
<dbReference type="PANTHER" id="PTHR43718">
    <property type="entry name" value="LON PROTEASE"/>
    <property type="match status" value="1"/>
</dbReference>
<proteinExistence type="predicted"/>
<dbReference type="Pfam" id="PF22667">
    <property type="entry name" value="Lon_lid"/>
    <property type="match status" value="1"/>
</dbReference>
<dbReference type="EMBL" id="MN740705">
    <property type="protein sequence ID" value="QHU09114.1"/>
    <property type="molecule type" value="Genomic_DNA"/>
</dbReference>
<evidence type="ECO:0000259" key="2">
    <source>
        <dbReference type="Pfam" id="PF00004"/>
    </source>
</evidence>
<dbReference type="GO" id="GO:0051131">
    <property type="term" value="P:chaperone-mediated protein complex assembly"/>
    <property type="evidence" value="ECO:0007669"/>
    <property type="project" value="TreeGrafter"/>
</dbReference>
<accession>A0A6C0JZB4</accession>
<dbReference type="Gene3D" id="3.40.50.300">
    <property type="entry name" value="P-loop containing nucleotide triphosphate hydrolases"/>
    <property type="match status" value="1"/>
</dbReference>
<name>A0A6C0JZB4_9ZZZZ</name>
<dbReference type="PANTHER" id="PTHR43718:SF2">
    <property type="entry name" value="LON PROTEASE HOMOLOG, MITOCHONDRIAL"/>
    <property type="match status" value="1"/>
</dbReference>
<feature type="domain" description="Lon protease AAA+ ATPase lid" evidence="3">
    <location>
        <begin position="477"/>
        <end position="517"/>
    </location>
</feature>
<organism evidence="4">
    <name type="scientific">viral metagenome</name>
    <dbReference type="NCBI Taxonomy" id="1070528"/>
    <lineage>
        <taxon>unclassified sequences</taxon>
        <taxon>metagenomes</taxon>
        <taxon>organismal metagenomes</taxon>
    </lineage>
</organism>
<dbReference type="GO" id="GO:0003697">
    <property type="term" value="F:single-stranded DNA binding"/>
    <property type="evidence" value="ECO:0007669"/>
    <property type="project" value="TreeGrafter"/>
</dbReference>
<dbReference type="AlphaFoldDB" id="A0A6C0JZB4"/>
<feature type="compositionally biased region" description="Acidic residues" evidence="1">
    <location>
        <begin position="29"/>
        <end position="44"/>
    </location>
</feature>
<evidence type="ECO:0000256" key="1">
    <source>
        <dbReference type="SAM" id="MobiDB-lite"/>
    </source>
</evidence>
<dbReference type="GO" id="GO:0016887">
    <property type="term" value="F:ATP hydrolysis activity"/>
    <property type="evidence" value="ECO:0007669"/>
    <property type="project" value="InterPro"/>
</dbReference>
<feature type="compositionally biased region" description="Acidic residues" evidence="1">
    <location>
        <begin position="90"/>
        <end position="99"/>
    </location>
</feature>
<reference evidence="4" key="1">
    <citation type="journal article" date="2020" name="Nature">
        <title>Giant virus diversity and host interactions through global metagenomics.</title>
        <authorList>
            <person name="Schulz F."/>
            <person name="Roux S."/>
            <person name="Paez-Espino D."/>
            <person name="Jungbluth S."/>
            <person name="Walsh D.A."/>
            <person name="Denef V.J."/>
            <person name="McMahon K.D."/>
            <person name="Konstantinidis K.T."/>
            <person name="Eloe-Fadrosh E.A."/>
            <person name="Kyrpides N.C."/>
            <person name="Woyke T."/>
        </authorList>
    </citation>
    <scope>NUCLEOTIDE SEQUENCE</scope>
    <source>
        <strain evidence="4">GVMAG-S-1074260-58</strain>
    </source>
</reference>
<evidence type="ECO:0000259" key="3">
    <source>
        <dbReference type="Pfam" id="PF22667"/>
    </source>
</evidence>
<feature type="compositionally biased region" description="Acidic residues" evidence="1">
    <location>
        <begin position="113"/>
        <end position="134"/>
    </location>
</feature>
<dbReference type="GO" id="GO:0007005">
    <property type="term" value="P:mitochondrion organization"/>
    <property type="evidence" value="ECO:0007669"/>
    <property type="project" value="TreeGrafter"/>
</dbReference>
<dbReference type="GO" id="GO:0004176">
    <property type="term" value="F:ATP-dependent peptidase activity"/>
    <property type="evidence" value="ECO:0007669"/>
    <property type="project" value="InterPro"/>
</dbReference>
<feature type="region of interest" description="Disordered" evidence="1">
    <location>
        <begin position="58"/>
        <end position="145"/>
    </location>
</feature>
<protein>
    <submittedName>
        <fullName evidence="4">Uncharacterized protein</fullName>
    </submittedName>
</protein>
<dbReference type="InterPro" id="IPR054594">
    <property type="entry name" value="Lon_lid"/>
</dbReference>
<feature type="domain" description="ATPase AAA-type core" evidence="2">
    <location>
        <begin position="311"/>
        <end position="450"/>
    </location>
</feature>
<feature type="compositionally biased region" description="Basic and acidic residues" evidence="1">
    <location>
        <begin position="66"/>
        <end position="81"/>
    </location>
</feature>
<sequence length="568" mass="66272">MASRTKHSYNTRSKTMNRKIVKDIPDNTSSDDDSDWTSGSEEETIDLHEYRKFISKIFPSRHARQRVRDTPKNTYYSDEKVRLKKRHIQEEEEEEEEEDSPTKFKIEFHIKEVDDESEESDESDESDESEESEETPDKSDRLNRKHITSNIKKFKSFLHEKNMMNDVKYFKDKLNMEEQSVVLTDMKELIDNYSIDKPYRLKLLGTDIPLEYKVIAYKKINTLDQLEPSDSEYYKIKQWVDTFMQIPFGKYKQHPITLKEDGIEKCSEFMENAKQILDKAVYGMNDMKLQIMQMIGQWVTNPSSIGTAIAIKGPMGTGKTTIVKDGISKVLGRNFSFITLGGATDASFLEGHSYTYEGSTWGKIIDHLIQCKYMNPVFFFDELDKVSDTPRGEEIIGILTHLTDTTQNSKFHDKYFAELDFDLSRCLFIFSYNDESKINPILLDRMYRVQTNGYDTKEKIVIARDYLIPKIREQVCFDEKDIIIPEDTMGYIITNYTDNESGVRNLKRCLETIYTKINLFRLLTPNTSLFESMCKLGKITYPYTVTVDVVNILLPIKSEGSKWNAMYL</sequence>
<feature type="compositionally biased region" description="Basic residues" evidence="1">
    <location>
        <begin position="1"/>
        <end position="19"/>
    </location>
</feature>
<dbReference type="Pfam" id="PF00004">
    <property type="entry name" value="AAA"/>
    <property type="match status" value="1"/>
</dbReference>
<dbReference type="GO" id="GO:0005524">
    <property type="term" value="F:ATP binding"/>
    <property type="evidence" value="ECO:0007669"/>
    <property type="project" value="InterPro"/>
</dbReference>
<dbReference type="InterPro" id="IPR027065">
    <property type="entry name" value="Lon_Prtase"/>
</dbReference>